<dbReference type="Proteomes" id="UP000790709">
    <property type="component" value="Unassembled WGS sequence"/>
</dbReference>
<gene>
    <name evidence="1" type="ORF">BV22DRAFT_913791</name>
</gene>
<proteinExistence type="predicted"/>
<name>A0ACB8AZD2_9AGAM</name>
<reference evidence="1" key="1">
    <citation type="journal article" date="2021" name="New Phytol.">
        <title>Evolutionary innovations through gain and loss of genes in the ectomycorrhizal Boletales.</title>
        <authorList>
            <person name="Wu G."/>
            <person name="Miyauchi S."/>
            <person name="Morin E."/>
            <person name="Kuo A."/>
            <person name="Drula E."/>
            <person name="Varga T."/>
            <person name="Kohler A."/>
            <person name="Feng B."/>
            <person name="Cao Y."/>
            <person name="Lipzen A."/>
            <person name="Daum C."/>
            <person name="Hundley H."/>
            <person name="Pangilinan J."/>
            <person name="Johnson J."/>
            <person name="Barry K."/>
            <person name="LaButti K."/>
            <person name="Ng V."/>
            <person name="Ahrendt S."/>
            <person name="Min B."/>
            <person name="Choi I.G."/>
            <person name="Park H."/>
            <person name="Plett J.M."/>
            <person name="Magnuson J."/>
            <person name="Spatafora J.W."/>
            <person name="Nagy L.G."/>
            <person name="Henrissat B."/>
            <person name="Grigoriev I.V."/>
            <person name="Yang Z.L."/>
            <person name="Xu J."/>
            <person name="Martin F.M."/>
        </authorList>
    </citation>
    <scope>NUCLEOTIDE SEQUENCE</scope>
    <source>
        <strain evidence="1">KUC20120723A-06</strain>
    </source>
</reference>
<sequence length="271" mass="30288">MGFYVVVEVDGKQGRTAKRAPSLQSTIEWNACFPLRADRGSYIALRLCECPKVVRPGHLREGKSIWESRATAEDLLRSSSGFTNMILPEKAPSEEGHLIVKVARAGHTEAERSVVGESSAKPRWQGEMSELELSAVRSVHEIARSIYSDFEESHHREKLEQAIDHYRVSLRLRPAGHPKHSTSLTRLASTLRTRFKQFGARADLDEAIELDRAALALHPQGHPNRSPSLNNLAITLVTRFNQFGGRANLDEAIELHRAALTLRPQGHPDRS</sequence>
<feature type="non-terminal residue" evidence="1">
    <location>
        <position position="271"/>
    </location>
</feature>
<evidence type="ECO:0000313" key="2">
    <source>
        <dbReference type="Proteomes" id="UP000790709"/>
    </source>
</evidence>
<dbReference type="EMBL" id="MU266825">
    <property type="protein sequence ID" value="KAH7918228.1"/>
    <property type="molecule type" value="Genomic_DNA"/>
</dbReference>
<organism evidence="1 2">
    <name type="scientific">Leucogyrophana mollusca</name>
    <dbReference type="NCBI Taxonomy" id="85980"/>
    <lineage>
        <taxon>Eukaryota</taxon>
        <taxon>Fungi</taxon>
        <taxon>Dikarya</taxon>
        <taxon>Basidiomycota</taxon>
        <taxon>Agaricomycotina</taxon>
        <taxon>Agaricomycetes</taxon>
        <taxon>Agaricomycetidae</taxon>
        <taxon>Boletales</taxon>
        <taxon>Boletales incertae sedis</taxon>
        <taxon>Leucogyrophana</taxon>
    </lineage>
</organism>
<comment type="caution">
    <text evidence="1">The sequence shown here is derived from an EMBL/GenBank/DDBJ whole genome shotgun (WGS) entry which is preliminary data.</text>
</comment>
<protein>
    <submittedName>
        <fullName evidence="1">Uncharacterized protein</fullName>
    </submittedName>
</protein>
<accession>A0ACB8AZD2</accession>
<evidence type="ECO:0000313" key="1">
    <source>
        <dbReference type="EMBL" id="KAH7918228.1"/>
    </source>
</evidence>
<keyword evidence="2" id="KW-1185">Reference proteome</keyword>